<dbReference type="InterPro" id="IPR009061">
    <property type="entry name" value="DNA-bd_dom_put_sf"/>
</dbReference>
<dbReference type="InterPro" id="IPR022658">
    <property type="entry name" value="XPA_CS"/>
</dbReference>
<feature type="region of interest" description="Disordered" evidence="12">
    <location>
        <begin position="243"/>
        <end position="262"/>
    </location>
</feature>
<comment type="subcellular location">
    <subcellularLocation>
        <location evidence="1">Nucleus</location>
    </subcellularLocation>
</comment>
<dbReference type="GO" id="GO:0006284">
    <property type="term" value="P:base-excision repair"/>
    <property type="evidence" value="ECO:0007669"/>
    <property type="project" value="TreeGrafter"/>
</dbReference>
<evidence type="ECO:0000256" key="10">
    <source>
        <dbReference type="ARBA" id="ARBA00072989"/>
    </source>
</evidence>
<keyword evidence="15" id="KW-1185">Reference proteome</keyword>
<proteinExistence type="inferred from homology"/>
<feature type="region of interest" description="Disordered" evidence="12">
    <location>
        <begin position="278"/>
        <end position="301"/>
    </location>
</feature>
<dbReference type="GO" id="GO:0045047">
    <property type="term" value="P:protein targeting to ER"/>
    <property type="evidence" value="ECO:0007669"/>
    <property type="project" value="InterPro"/>
</dbReference>
<evidence type="ECO:0000256" key="8">
    <source>
        <dbReference type="ARBA" id="ARBA00023204"/>
    </source>
</evidence>
<keyword evidence="5" id="KW-0863">Zinc-finger</keyword>
<evidence type="ECO:0000256" key="6">
    <source>
        <dbReference type="ARBA" id="ARBA00022833"/>
    </source>
</evidence>
<organism evidence="14 15">
    <name type="scientific">Colletotrichum lupini</name>
    <dbReference type="NCBI Taxonomy" id="145971"/>
    <lineage>
        <taxon>Eukaryota</taxon>
        <taxon>Fungi</taxon>
        <taxon>Dikarya</taxon>
        <taxon>Ascomycota</taxon>
        <taxon>Pezizomycotina</taxon>
        <taxon>Sordariomycetes</taxon>
        <taxon>Hypocreomycetidae</taxon>
        <taxon>Glomerellales</taxon>
        <taxon>Glomerellaceae</taxon>
        <taxon>Colletotrichum</taxon>
        <taxon>Colletotrichum acutatum species complex</taxon>
    </lineage>
</organism>
<feature type="coiled-coil region" evidence="11">
    <location>
        <begin position="547"/>
        <end position="574"/>
    </location>
</feature>
<feature type="region of interest" description="Disordered" evidence="12">
    <location>
        <begin position="394"/>
        <end position="414"/>
    </location>
</feature>
<evidence type="ECO:0000256" key="5">
    <source>
        <dbReference type="ARBA" id="ARBA00022771"/>
    </source>
</evidence>
<dbReference type="AlphaFoldDB" id="A0A9Q8WAQ2"/>
<accession>A0A9Q8WAQ2</accession>
<feature type="compositionally biased region" description="Pro residues" evidence="12">
    <location>
        <begin position="245"/>
        <end position="262"/>
    </location>
</feature>
<evidence type="ECO:0000313" key="15">
    <source>
        <dbReference type="Proteomes" id="UP000830671"/>
    </source>
</evidence>
<reference evidence="14" key="1">
    <citation type="journal article" date="2021" name="Mol. Plant Microbe Interact.">
        <title>Complete Genome Sequence of the Plant-Pathogenic Fungus Colletotrichum lupini.</title>
        <authorList>
            <person name="Baroncelli R."/>
            <person name="Pensec F."/>
            <person name="Da Lio D."/>
            <person name="Boufleur T."/>
            <person name="Vicente I."/>
            <person name="Sarrocco S."/>
            <person name="Picot A."/>
            <person name="Baraldi E."/>
            <person name="Sukno S."/>
            <person name="Thon M."/>
            <person name="Le Floch G."/>
        </authorList>
    </citation>
    <scope>NUCLEOTIDE SEQUENCE</scope>
    <source>
        <strain evidence="14">IMI 504893</strain>
    </source>
</reference>
<gene>
    <name evidence="14" type="ORF">CLUP02_02321</name>
</gene>
<sequence>MVSPQITNLIIMLGMVQVSRKVPFEDPNVLNMCRAGYIASNIIIAIIYLYVQAQINKKKDLTTLKYVEPPAMGSAEEGKLVTTTIHAYDTTQLRQAFRSQAMGIAMMAFMHIYMKYTNPLLIQSIIPLKSALESNLVKIHVFGQPAAGDLKRPFKAPAGFMQGLQSGPAASDKKAIETAERAGRGGAKEDSVLSCHFGVARSQQQQGTFTSPTYILHTRPSFYTTTTLQILSTVSNQTFTMVRPSTPPPNPATAPLPARTPPTPAAIRRMEESRLKAKAIRDRRDAELAASGAIPTPKTASGFVATNDVHITNAGASQATDISRKRPHSSISTSNPAAAAESHPSTNRDARDTNAAPRPARNFAKFVDYNMSAMTDTKGGFLTAEDDPHNTALVPKVKPGGPPQEEKPKGMSSQEWERLQLLKKLRRQKAGPFEPGLSVLADSTMRKKCADCSSYEIDFVWDEIFGIQVCHACKDKLPDKYSLLTKTECKEDYLLTDEELKDADLLPHLSRPNPHKSHWHDMMLFLRMQVEEYAFTTKWGSAEKLDAEFAKREADKKRRKEAKFRDKLNDLKRKTRTEAIRRQQATTAAGAGPRKFGDSVGGGKHVHDWGRAVENEEGMTVKKCNGCGMEVEELEF</sequence>
<dbReference type="GO" id="GO:0000110">
    <property type="term" value="C:nucleotide-excision repair factor 1 complex"/>
    <property type="evidence" value="ECO:0007669"/>
    <property type="project" value="TreeGrafter"/>
</dbReference>
<keyword evidence="9" id="KW-0539">Nucleus</keyword>
<dbReference type="GO" id="GO:1901255">
    <property type="term" value="P:nucleotide-excision repair involved in interstrand cross-link repair"/>
    <property type="evidence" value="ECO:0007669"/>
    <property type="project" value="TreeGrafter"/>
</dbReference>
<feature type="compositionally biased region" description="Basic and acidic residues" evidence="12">
    <location>
        <begin position="404"/>
        <end position="414"/>
    </location>
</feature>
<dbReference type="PANTHER" id="PTHR10142:SF0">
    <property type="entry name" value="DNA REPAIR PROTEIN COMPLEMENTING XP-A CELLS"/>
    <property type="match status" value="1"/>
</dbReference>
<comment type="similarity">
    <text evidence="2">Belongs to the XPA family.</text>
</comment>
<evidence type="ECO:0000256" key="7">
    <source>
        <dbReference type="ARBA" id="ARBA00023125"/>
    </source>
</evidence>
<dbReference type="GO" id="GO:0070914">
    <property type="term" value="P:UV-damage excision repair"/>
    <property type="evidence" value="ECO:0007669"/>
    <property type="project" value="TreeGrafter"/>
</dbReference>
<dbReference type="InterPro" id="IPR012098">
    <property type="entry name" value="SND3_fun"/>
</dbReference>
<dbReference type="Proteomes" id="UP000830671">
    <property type="component" value="Chromosome 1"/>
</dbReference>
<dbReference type="RefSeq" id="XP_049137310.1">
    <property type="nucleotide sequence ID" value="XM_049281353.1"/>
</dbReference>
<dbReference type="CDD" id="cd21077">
    <property type="entry name" value="DBD_Rad14"/>
    <property type="match status" value="1"/>
</dbReference>
<dbReference type="GO" id="GO:0003684">
    <property type="term" value="F:damaged DNA binding"/>
    <property type="evidence" value="ECO:0007669"/>
    <property type="project" value="InterPro"/>
</dbReference>
<evidence type="ECO:0000256" key="9">
    <source>
        <dbReference type="ARBA" id="ARBA00023242"/>
    </source>
</evidence>
<protein>
    <recommendedName>
        <fullName evidence="10">DNA repair protein RAD14</fullName>
    </recommendedName>
</protein>
<feature type="domain" description="XPA C-terminal" evidence="13">
    <location>
        <begin position="480"/>
        <end position="530"/>
    </location>
</feature>
<keyword evidence="8" id="KW-0234">DNA repair</keyword>
<evidence type="ECO:0000259" key="13">
    <source>
        <dbReference type="Pfam" id="PF05181"/>
    </source>
</evidence>
<dbReference type="Gene3D" id="3.90.530.10">
    <property type="entry name" value="XPA C-terminal domain"/>
    <property type="match status" value="1"/>
</dbReference>
<dbReference type="GO" id="GO:0000715">
    <property type="term" value="P:nucleotide-excision repair, DNA damage recognition"/>
    <property type="evidence" value="ECO:0007669"/>
    <property type="project" value="TreeGrafter"/>
</dbReference>
<dbReference type="Pfam" id="PF05181">
    <property type="entry name" value="XPA_C"/>
    <property type="match status" value="1"/>
</dbReference>
<dbReference type="SUPFAM" id="SSF46955">
    <property type="entry name" value="Putative DNA-binding domain"/>
    <property type="match status" value="1"/>
</dbReference>
<evidence type="ECO:0000256" key="3">
    <source>
        <dbReference type="ARBA" id="ARBA00022723"/>
    </source>
</evidence>
<evidence type="ECO:0000256" key="11">
    <source>
        <dbReference type="SAM" id="Coils"/>
    </source>
</evidence>
<evidence type="ECO:0000256" key="12">
    <source>
        <dbReference type="SAM" id="MobiDB-lite"/>
    </source>
</evidence>
<keyword evidence="3" id="KW-0479">Metal-binding</keyword>
<evidence type="ECO:0000256" key="2">
    <source>
        <dbReference type="ARBA" id="ARBA00005548"/>
    </source>
</evidence>
<evidence type="ECO:0000256" key="4">
    <source>
        <dbReference type="ARBA" id="ARBA00022763"/>
    </source>
</evidence>
<name>A0A9Q8WAQ2_9PEZI</name>
<dbReference type="GO" id="GO:0005783">
    <property type="term" value="C:endoplasmic reticulum"/>
    <property type="evidence" value="ECO:0007669"/>
    <property type="project" value="InterPro"/>
</dbReference>
<dbReference type="GeneID" id="73336363"/>
<dbReference type="EMBL" id="CP019471">
    <property type="protein sequence ID" value="UQC75665.1"/>
    <property type="molecule type" value="Genomic_DNA"/>
</dbReference>
<dbReference type="KEGG" id="clup:CLUP02_02321"/>
<dbReference type="InterPro" id="IPR022656">
    <property type="entry name" value="XPA_C"/>
</dbReference>
<feature type="compositionally biased region" description="Basic and acidic residues" evidence="12">
    <location>
        <begin position="278"/>
        <end position="287"/>
    </location>
</feature>
<feature type="region of interest" description="Disordered" evidence="12">
    <location>
        <begin position="315"/>
        <end position="361"/>
    </location>
</feature>
<dbReference type="PANTHER" id="PTHR10142">
    <property type="entry name" value="DNA REPAIR PROTEIN COMPLEMENTING XP-A CELLS"/>
    <property type="match status" value="1"/>
</dbReference>
<dbReference type="InterPro" id="IPR037129">
    <property type="entry name" value="XPA_sf"/>
</dbReference>
<dbReference type="GO" id="GO:0008270">
    <property type="term" value="F:zinc ion binding"/>
    <property type="evidence" value="ECO:0007669"/>
    <property type="project" value="UniProtKB-KW"/>
</dbReference>
<keyword evidence="6" id="KW-0862">Zinc</keyword>
<dbReference type="InterPro" id="IPR000465">
    <property type="entry name" value="XPA/RAD14"/>
</dbReference>
<keyword evidence="11" id="KW-0175">Coiled coil</keyword>
<keyword evidence="4" id="KW-0227">DNA damage</keyword>
<evidence type="ECO:0000256" key="1">
    <source>
        <dbReference type="ARBA" id="ARBA00004123"/>
    </source>
</evidence>
<dbReference type="FunFam" id="3.90.530.10:FF:000003">
    <property type="entry name" value="Dna repair rad14 protein"/>
    <property type="match status" value="1"/>
</dbReference>
<feature type="region of interest" description="Disordered" evidence="12">
    <location>
        <begin position="583"/>
        <end position="603"/>
    </location>
</feature>
<keyword evidence="7" id="KW-0238">DNA-binding</keyword>
<evidence type="ECO:0000313" key="14">
    <source>
        <dbReference type="EMBL" id="UQC75665.1"/>
    </source>
</evidence>
<dbReference type="PROSITE" id="PS00753">
    <property type="entry name" value="XPA_2"/>
    <property type="match status" value="1"/>
</dbReference>
<dbReference type="NCBIfam" id="TIGR00598">
    <property type="entry name" value="rad14"/>
    <property type="match status" value="1"/>
</dbReference>
<dbReference type="Pfam" id="PF10032">
    <property type="entry name" value="Pho88"/>
    <property type="match status" value="1"/>
</dbReference>